<keyword evidence="1" id="KW-0472">Membrane</keyword>
<evidence type="ECO:0000313" key="2">
    <source>
        <dbReference type="Proteomes" id="UP000095283"/>
    </source>
</evidence>
<dbReference type="Proteomes" id="UP000095283">
    <property type="component" value="Unplaced"/>
</dbReference>
<organism evidence="2 3">
    <name type="scientific">Heterorhabditis bacteriophora</name>
    <name type="common">Entomopathogenic nematode worm</name>
    <dbReference type="NCBI Taxonomy" id="37862"/>
    <lineage>
        <taxon>Eukaryota</taxon>
        <taxon>Metazoa</taxon>
        <taxon>Ecdysozoa</taxon>
        <taxon>Nematoda</taxon>
        <taxon>Chromadorea</taxon>
        <taxon>Rhabditida</taxon>
        <taxon>Rhabditina</taxon>
        <taxon>Rhabditomorpha</taxon>
        <taxon>Strongyloidea</taxon>
        <taxon>Heterorhabditidae</taxon>
        <taxon>Heterorhabditis</taxon>
    </lineage>
</organism>
<keyword evidence="2" id="KW-1185">Reference proteome</keyword>
<dbReference type="WBParaSite" id="Hba_11181">
    <property type="protein sequence ID" value="Hba_11181"/>
    <property type="gene ID" value="Hba_11181"/>
</dbReference>
<feature type="transmembrane region" description="Helical" evidence="1">
    <location>
        <begin position="275"/>
        <end position="292"/>
    </location>
</feature>
<dbReference type="AlphaFoldDB" id="A0A1I7X1B1"/>
<accession>A0A1I7X1B1</accession>
<feature type="transmembrane region" description="Helical" evidence="1">
    <location>
        <begin position="247"/>
        <end position="268"/>
    </location>
</feature>
<feature type="transmembrane region" description="Helical" evidence="1">
    <location>
        <begin position="327"/>
        <end position="348"/>
    </location>
</feature>
<dbReference type="PANTHER" id="PTHR12326">
    <property type="entry name" value="PLECKSTRIN HOMOLOGY DOMAIN CONTAINING PROTEIN"/>
    <property type="match status" value="1"/>
</dbReference>
<name>A0A1I7X1B1_HETBA</name>
<sequence>MLDRNESQEWFLSSTPNVDSPVLQGVSSSPHNIAASTMACVITELDLTAPDIRLKQSETMDSGIESENRKNFTFDADQLVVEAVLDYILTSVVRECDVESHIPPGNEGRKLSSSLTIKSDEKHHYEDDSAFGSSLHDELIAALEPSPGNNSLINQGWVASKVCQNPSDIIIHLIKIIVCFTRYNILRSIISGPSSLEDSCEGSIVVDGETDSELTIIAKEGGLDSQDFRCPMCRKSIGVSFGKYGCMIYLLPPQFFLFILFILTILITPINSSEYSWLLCIGIIISSPYFIFQEKAIVSMYLFNCRESIAEDFRRRVWPRDYLYNNIHLYSFAVSYLVHLISFYCYILPLF</sequence>
<keyword evidence="1" id="KW-0812">Transmembrane</keyword>
<dbReference type="PANTHER" id="PTHR12326:SF12">
    <property type="entry name" value="PLECKSTRIN HOMOLOGY AND RUN DOMAIN CONTAINING M1"/>
    <property type="match status" value="1"/>
</dbReference>
<dbReference type="InterPro" id="IPR051366">
    <property type="entry name" value="DEF8"/>
</dbReference>
<evidence type="ECO:0000256" key="1">
    <source>
        <dbReference type="SAM" id="Phobius"/>
    </source>
</evidence>
<evidence type="ECO:0000313" key="3">
    <source>
        <dbReference type="WBParaSite" id="Hba_11181"/>
    </source>
</evidence>
<reference evidence="3" key="1">
    <citation type="submission" date="2016-11" db="UniProtKB">
        <authorList>
            <consortium name="WormBaseParasite"/>
        </authorList>
    </citation>
    <scope>IDENTIFICATION</scope>
</reference>
<keyword evidence="1" id="KW-1133">Transmembrane helix</keyword>
<protein>
    <submittedName>
        <fullName evidence="3">Transmembrane protein</fullName>
    </submittedName>
</protein>
<proteinExistence type="predicted"/>